<comment type="caution">
    <text evidence="3">The sequence shown here is derived from an EMBL/GenBank/DDBJ whole genome shotgun (WGS) entry which is preliminary data.</text>
</comment>
<evidence type="ECO:0000259" key="2">
    <source>
        <dbReference type="PROSITE" id="PS50405"/>
    </source>
</evidence>
<dbReference type="Gene3D" id="1.20.1050.10">
    <property type="match status" value="1"/>
</dbReference>
<evidence type="ECO:0000313" key="4">
    <source>
        <dbReference type="Proteomes" id="UP000004310"/>
    </source>
</evidence>
<organism evidence="3 4">
    <name type="scientific">Fulvimarina pelagi HTCC2506</name>
    <dbReference type="NCBI Taxonomy" id="314231"/>
    <lineage>
        <taxon>Bacteria</taxon>
        <taxon>Pseudomonadati</taxon>
        <taxon>Pseudomonadota</taxon>
        <taxon>Alphaproteobacteria</taxon>
        <taxon>Hyphomicrobiales</taxon>
        <taxon>Aurantimonadaceae</taxon>
        <taxon>Fulvimarina</taxon>
    </lineage>
</organism>
<dbReference type="Pfam" id="PF14497">
    <property type="entry name" value="GST_C_3"/>
    <property type="match status" value="1"/>
</dbReference>
<dbReference type="InterPro" id="IPR036249">
    <property type="entry name" value="Thioredoxin-like_sf"/>
</dbReference>
<dbReference type="InterPro" id="IPR036282">
    <property type="entry name" value="Glutathione-S-Trfase_C_sf"/>
</dbReference>
<dbReference type="HOGENOM" id="CLU_039475_0_1_5"/>
<dbReference type="PANTHER" id="PTHR11571">
    <property type="entry name" value="GLUTATHIONE S-TRANSFERASE"/>
    <property type="match status" value="1"/>
</dbReference>
<dbReference type="InterPro" id="IPR004045">
    <property type="entry name" value="Glutathione_S-Trfase_N"/>
</dbReference>
<dbReference type="eggNOG" id="COG0625">
    <property type="taxonomic scope" value="Bacteria"/>
</dbReference>
<dbReference type="PROSITE" id="PS50404">
    <property type="entry name" value="GST_NTER"/>
    <property type="match status" value="1"/>
</dbReference>
<dbReference type="PROSITE" id="PS50405">
    <property type="entry name" value="GST_CTER"/>
    <property type="match status" value="1"/>
</dbReference>
<dbReference type="Gene3D" id="3.40.30.10">
    <property type="entry name" value="Glutaredoxin"/>
    <property type="match status" value="1"/>
</dbReference>
<name>Q0G3P8_9HYPH</name>
<dbReference type="SUPFAM" id="SSF52833">
    <property type="entry name" value="Thioredoxin-like"/>
    <property type="match status" value="1"/>
</dbReference>
<dbReference type="SUPFAM" id="SSF47616">
    <property type="entry name" value="GST C-terminal domain-like"/>
    <property type="match status" value="1"/>
</dbReference>
<keyword evidence="3" id="KW-0808">Transferase</keyword>
<dbReference type="PANTHER" id="PTHR11571:SF263">
    <property type="entry name" value="GLUTATHIONE S-TRANSFERASE"/>
    <property type="match status" value="1"/>
</dbReference>
<reference evidence="3 4" key="1">
    <citation type="journal article" date="2010" name="J. Bacteriol.">
        <title>Genome sequence of Fulvimarina pelagi HTCC2506T, a Mn(II)-oxidizing alphaproteobacterium possessing an aerobic anoxygenic photosynthetic gene cluster and Xanthorhodopsin.</title>
        <authorList>
            <person name="Kang I."/>
            <person name="Oh H.M."/>
            <person name="Lim S.I."/>
            <person name="Ferriera S."/>
            <person name="Giovannoni S.J."/>
            <person name="Cho J.C."/>
        </authorList>
    </citation>
    <scope>NUCLEOTIDE SEQUENCE [LARGE SCALE GENOMIC DNA]</scope>
    <source>
        <strain evidence="3 4">HTCC2506</strain>
    </source>
</reference>
<dbReference type="EMBL" id="AATP01000002">
    <property type="protein sequence ID" value="EAU41783.1"/>
    <property type="molecule type" value="Genomic_DNA"/>
</dbReference>
<dbReference type="Proteomes" id="UP000004310">
    <property type="component" value="Unassembled WGS sequence"/>
</dbReference>
<feature type="domain" description="GST N-terminal" evidence="1">
    <location>
        <begin position="1"/>
        <end position="89"/>
    </location>
</feature>
<dbReference type="InterPro" id="IPR004046">
    <property type="entry name" value="GST_C"/>
</dbReference>
<dbReference type="GO" id="GO:0004364">
    <property type="term" value="F:glutathione transferase activity"/>
    <property type="evidence" value="ECO:0007669"/>
    <property type="project" value="TreeGrafter"/>
</dbReference>
<evidence type="ECO:0000259" key="1">
    <source>
        <dbReference type="PROSITE" id="PS50404"/>
    </source>
</evidence>
<dbReference type="CDD" id="cd03192">
    <property type="entry name" value="GST_C_Sigma_like"/>
    <property type="match status" value="1"/>
</dbReference>
<dbReference type="STRING" id="217511.GCA_001463845_02861"/>
<feature type="domain" description="GST C-terminal" evidence="2">
    <location>
        <begin position="91"/>
        <end position="239"/>
    </location>
</feature>
<protein>
    <submittedName>
        <fullName evidence="3">Putative glutathione S-transferase P subunit</fullName>
    </submittedName>
</protein>
<dbReference type="GO" id="GO:0006749">
    <property type="term" value="P:glutathione metabolic process"/>
    <property type="evidence" value="ECO:0007669"/>
    <property type="project" value="TreeGrafter"/>
</dbReference>
<dbReference type="RefSeq" id="WP_007068156.1">
    <property type="nucleotide sequence ID" value="NZ_DS022272.1"/>
</dbReference>
<accession>Q0G3P8</accession>
<dbReference type="AlphaFoldDB" id="Q0G3P8"/>
<sequence length="246" mass="27121">MIDLYYWPDIPGRGEYVRLVLEAGGLKYRDVVRLPEAEGGGMPAMVAFLEGRKGYPIPFAPPFIVDDGILVSQTALCCAHVAAQCGLAPEAEADRAFALSVAVTTADFAAEAHDTHHPISVSLYYEDQKPEAMRRAEDFRNNRIPKFLAWYENLIENNPTDSGWLVGDRMTYADLGLFHTCRGLAYAFPNAMGEASQAAPKVQELCRTIAKLPKVIAYQGSDRALRFSTDGLFRRYPELDPASGGQ</sequence>
<evidence type="ECO:0000313" key="3">
    <source>
        <dbReference type="EMBL" id="EAU41783.1"/>
    </source>
</evidence>
<gene>
    <name evidence="3" type="ORF">FP2506_15159</name>
</gene>
<keyword evidence="4" id="KW-1185">Reference proteome</keyword>
<dbReference type="InterPro" id="IPR010987">
    <property type="entry name" value="Glutathione-S-Trfase_C-like"/>
</dbReference>
<dbReference type="InterPro" id="IPR050213">
    <property type="entry name" value="GST_superfamily"/>
</dbReference>
<proteinExistence type="predicted"/>